<comment type="similarity">
    <text evidence="1">Belongs to the MreC family.</text>
</comment>
<keyword evidence="5" id="KW-0175">Coiled coil</keyword>
<accession>A0ABY7TJI7</accession>
<dbReference type="InterPro" id="IPR042175">
    <property type="entry name" value="Cell/Rod_MreC_2"/>
</dbReference>
<keyword evidence="9" id="KW-1185">Reference proteome</keyword>
<dbReference type="InterPro" id="IPR042177">
    <property type="entry name" value="Cell/Rod_1"/>
</dbReference>
<evidence type="ECO:0000259" key="7">
    <source>
        <dbReference type="Pfam" id="PF04085"/>
    </source>
</evidence>
<dbReference type="InterPro" id="IPR055342">
    <property type="entry name" value="MreC_beta-barrel_core"/>
</dbReference>
<evidence type="ECO:0000256" key="5">
    <source>
        <dbReference type="SAM" id="Coils"/>
    </source>
</evidence>
<keyword evidence="6" id="KW-0472">Membrane</keyword>
<evidence type="ECO:0000313" key="9">
    <source>
        <dbReference type="Proteomes" id="UP001220395"/>
    </source>
</evidence>
<evidence type="ECO:0000256" key="6">
    <source>
        <dbReference type="SAM" id="Phobius"/>
    </source>
</evidence>
<evidence type="ECO:0000256" key="2">
    <source>
        <dbReference type="ARBA" id="ARBA00013855"/>
    </source>
</evidence>
<evidence type="ECO:0000256" key="1">
    <source>
        <dbReference type="ARBA" id="ARBA00009369"/>
    </source>
</evidence>
<evidence type="ECO:0000313" key="8">
    <source>
        <dbReference type="EMBL" id="WCT73324.1"/>
    </source>
</evidence>
<dbReference type="RefSeq" id="WP_273687464.1">
    <property type="nucleotide sequence ID" value="NZ_CP117411.1"/>
</dbReference>
<sequence length="294" mass="30431">MAREPRRRSFSRRTQYTLFAGYVIAAVGVVVGLALVVIQRVAPSAFSAIEGVVLDATAPVGLAGRSVARGFDGVVTDVSGYVFAGSQNATLKAELAVARQKLIRARALEHENRRLKALARLATTEPLPIATARIIGSSGTGQRRYATLAAGSRDGVRPGMPVRSSDGLVGLVSLSGRFAARVLLLTDAASSVPVLVARTGLPALAVGRGDGTLDARAIVGGGTPFRKGDLLVTSGTGGIYPPNIPVALVTTVDRDVAVARPLADPAALDFAVVTRPFGPIMILPPTIPQVEDGR</sequence>
<organism evidence="8 9">
    <name type="scientific">Sphingomonas naphthae</name>
    <dbReference type="NCBI Taxonomy" id="1813468"/>
    <lineage>
        <taxon>Bacteria</taxon>
        <taxon>Pseudomonadati</taxon>
        <taxon>Pseudomonadota</taxon>
        <taxon>Alphaproteobacteria</taxon>
        <taxon>Sphingomonadales</taxon>
        <taxon>Sphingomonadaceae</taxon>
        <taxon>Sphingomonas</taxon>
    </lineage>
</organism>
<reference evidence="8 9" key="1">
    <citation type="submission" date="2023-02" db="EMBL/GenBank/DDBJ databases">
        <title>Genome sequence of Sphingomonas naphthae.</title>
        <authorList>
            <person name="Kim S."/>
            <person name="Heo J."/>
            <person name="Kwon S.-W."/>
        </authorList>
    </citation>
    <scope>NUCLEOTIDE SEQUENCE [LARGE SCALE GENOMIC DNA]</scope>
    <source>
        <strain evidence="8 9">KACC 18716</strain>
    </source>
</reference>
<keyword evidence="3" id="KW-0133">Cell shape</keyword>
<dbReference type="EMBL" id="CP117411">
    <property type="protein sequence ID" value="WCT73324.1"/>
    <property type="molecule type" value="Genomic_DNA"/>
</dbReference>
<keyword evidence="6" id="KW-1133">Transmembrane helix</keyword>
<dbReference type="Pfam" id="PF04085">
    <property type="entry name" value="MreC"/>
    <property type="match status" value="1"/>
</dbReference>
<dbReference type="Proteomes" id="UP001220395">
    <property type="component" value="Chromosome"/>
</dbReference>
<feature type="transmembrane region" description="Helical" evidence="6">
    <location>
        <begin position="16"/>
        <end position="38"/>
    </location>
</feature>
<dbReference type="Gene3D" id="2.40.10.340">
    <property type="entry name" value="Rod shape-determining protein MreC, domain 1"/>
    <property type="match status" value="1"/>
</dbReference>
<evidence type="ECO:0000256" key="4">
    <source>
        <dbReference type="ARBA" id="ARBA00032089"/>
    </source>
</evidence>
<proteinExistence type="inferred from homology"/>
<keyword evidence="6" id="KW-0812">Transmembrane</keyword>
<dbReference type="InterPro" id="IPR007221">
    <property type="entry name" value="MreC"/>
</dbReference>
<name>A0ABY7TJI7_9SPHN</name>
<protein>
    <recommendedName>
        <fullName evidence="2">Cell shape-determining protein MreC</fullName>
    </recommendedName>
    <alternativeName>
        <fullName evidence="4">Cell shape protein MreC</fullName>
    </alternativeName>
</protein>
<dbReference type="PANTHER" id="PTHR34138">
    <property type="entry name" value="CELL SHAPE-DETERMINING PROTEIN MREC"/>
    <property type="match status" value="1"/>
</dbReference>
<feature type="domain" description="Rod shape-determining protein MreC beta-barrel core" evidence="7">
    <location>
        <begin position="134"/>
        <end position="272"/>
    </location>
</feature>
<dbReference type="PANTHER" id="PTHR34138:SF1">
    <property type="entry name" value="CELL SHAPE-DETERMINING PROTEIN MREC"/>
    <property type="match status" value="1"/>
</dbReference>
<gene>
    <name evidence="8" type="ORF">PQ455_17190</name>
</gene>
<evidence type="ECO:0000256" key="3">
    <source>
        <dbReference type="ARBA" id="ARBA00022960"/>
    </source>
</evidence>
<feature type="coiled-coil region" evidence="5">
    <location>
        <begin position="88"/>
        <end position="125"/>
    </location>
</feature>
<dbReference type="Gene3D" id="2.40.10.350">
    <property type="entry name" value="Rod shape-determining protein MreC, domain 2"/>
    <property type="match status" value="1"/>
</dbReference>